<feature type="compositionally biased region" description="Low complexity" evidence="7">
    <location>
        <begin position="420"/>
        <end position="432"/>
    </location>
</feature>
<dbReference type="SUPFAM" id="SSF46689">
    <property type="entry name" value="Homeodomain-like"/>
    <property type="match status" value="1"/>
</dbReference>
<evidence type="ECO:0000256" key="1">
    <source>
        <dbReference type="ARBA" id="ARBA00004123"/>
    </source>
</evidence>
<feature type="compositionally biased region" description="Polar residues" evidence="7">
    <location>
        <begin position="258"/>
        <end position="277"/>
    </location>
</feature>
<dbReference type="InterPro" id="IPR001356">
    <property type="entry name" value="HD"/>
</dbReference>
<evidence type="ECO:0000256" key="5">
    <source>
        <dbReference type="PROSITE-ProRule" id="PRU00108"/>
    </source>
</evidence>
<feature type="compositionally biased region" description="Polar residues" evidence="7">
    <location>
        <begin position="401"/>
        <end position="419"/>
    </location>
</feature>
<dbReference type="AlphaFoldDB" id="A0ABD2QM34"/>
<dbReference type="PANTHER" id="PTHR24340">
    <property type="entry name" value="HOMEOBOX PROTEIN NKX"/>
    <property type="match status" value="1"/>
</dbReference>
<dbReference type="GO" id="GO:0005634">
    <property type="term" value="C:nucleus"/>
    <property type="evidence" value="ECO:0007669"/>
    <property type="project" value="UniProtKB-SubCell"/>
</dbReference>
<evidence type="ECO:0000256" key="6">
    <source>
        <dbReference type="RuleBase" id="RU000682"/>
    </source>
</evidence>
<feature type="DNA-binding region" description="Homeobox" evidence="5">
    <location>
        <begin position="179"/>
        <end position="238"/>
    </location>
</feature>
<dbReference type="Pfam" id="PF00046">
    <property type="entry name" value="Homeodomain"/>
    <property type="match status" value="1"/>
</dbReference>
<dbReference type="SMART" id="SM00389">
    <property type="entry name" value="HOX"/>
    <property type="match status" value="1"/>
</dbReference>
<dbReference type="Gene3D" id="1.10.10.60">
    <property type="entry name" value="Homeodomain-like"/>
    <property type="match status" value="1"/>
</dbReference>
<evidence type="ECO:0000313" key="10">
    <source>
        <dbReference type="Proteomes" id="UP001626550"/>
    </source>
</evidence>
<feature type="compositionally biased region" description="Low complexity" evidence="7">
    <location>
        <begin position="381"/>
        <end position="400"/>
    </location>
</feature>
<organism evidence="9 10">
    <name type="scientific">Cichlidogyrus casuarinus</name>
    <dbReference type="NCBI Taxonomy" id="1844966"/>
    <lineage>
        <taxon>Eukaryota</taxon>
        <taxon>Metazoa</taxon>
        <taxon>Spiralia</taxon>
        <taxon>Lophotrochozoa</taxon>
        <taxon>Platyhelminthes</taxon>
        <taxon>Monogenea</taxon>
        <taxon>Monopisthocotylea</taxon>
        <taxon>Dactylogyridea</taxon>
        <taxon>Ancyrocephalidae</taxon>
        <taxon>Cichlidogyrus</taxon>
    </lineage>
</organism>
<dbReference type="EMBL" id="JBJKFK010000042">
    <property type="protein sequence ID" value="KAL3320594.1"/>
    <property type="molecule type" value="Genomic_DNA"/>
</dbReference>
<name>A0ABD2QM34_9PLAT</name>
<dbReference type="GO" id="GO:0003677">
    <property type="term" value="F:DNA binding"/>
    <property type="evidence" value="ECO:0007669"/>
    <property type="project" value="UniProtKB-UniRule"/>
</dbReference>
<dbReference type="InterPro" id="IPR017970">
    <property type="entry name" value="Homeobox_CS"/>
</dbReference>
<feature type="compositionally biased region" description="Basic and acidic residues" evidence="7">
    <location>
        <begin position="120"/>
        <end position="140"/>
    </location>
</feature>
<feature type="compositionally biased region" description="Basic and acidic residues" evidence="7">
    <location>
        <begin position="361"/>
        <end position="374"/>
    </location>
</feature>
<feature type="compositionally biased region" description="Acidic residues" evidence="7">
    <location>
        <begin position="141"/>
        <end position="162"/>
    </location>
</feature>
<keyword evidence="10" id="KW-1185">Reference proteome</keyword>
<comment type="caution">
    <text evidence="9">The sequence shown here is derived from an EMBL/GenBank/DDBJ whole genome shotgun (WGS) entry which is preliminary data.</text>
</comment>
<evidence type="ECO:0000256" key="3">
    <source>
        <dbReference type="ARBA" id="ARBA00023155"/>
    </source>
</evidence>
<evidence type="ECO:0000256" key="2">
    <source>
        <dbReference type="ARBA" id="ARBA00023125"/>
    </source>
</evidence>
<feature type="region of interest" description="Disordered" evidence="7">
    <location>
        <begin position="357"/>
        <end position="445"/>
    </location>
</feature>
<feature type="region of interest" description="Disordered" evidence="7">
    <location>
        <begin position="120"/>
        <end position="181"/>
    </location>
</feature>
<comment type="subcellular location">
    <subcellularLocation>
        <location evidence="1 5 6">Nucleus</location>
    </subcellularLocation>
</comment>
<sequence length="445" mass="49280">MFSNLSIPNPFFNFAELLSPASGSNYPNQSNLQTPVSCARKRKASSSDSQKSFLIQDLLSSDKLTAGANHARNMLDLMSHLSQNLSAKQMRKEPAVMPIPNFGVNLAANPQEMLRRLSEAYQKQPEKPQDTSCHETRKLDDSDDRQEDQDDGEYSDYEEEEERASSSRSQGRENSNSKTRRARTAFTYEQLVTLENKFKSTRYLSVCERLNLALALNLTETQVKIWFQNRRTKWKKQNPGKDVNSPSGSQSPNPGVISPTSLPSSAFSPPQTNQLPSGIQHPMEALLPNQNGDNSQSHENLLGNYLHALYKLRSPTGPERESQKPAQQIPSFDPMANTSQQVFMNALAFYANSLQNGSQGAKDEERKAGNRDELPQLETDLSGQSNGLSKNSGSSGQSSSTASPQTLHSMSNRSTQEQQNLSSNAHNNSSSAFGCRLNSFESCTE</sequence>
<proteinExistence type="predicted"/>
<reference evidence="9 10" key="1">
    <citation type="submission" date="2024-11" db="EMBL/GenBank/DDBJ databases">
        <title>Adaptive evolution of stress response genes in parasites aligns with host niche diversity.</title>
        <authorList>
            <person name="Hahn C."/>
            <person name="Resl P."/>
        </authorList>
    </citation>
    <scope>NUCLEOTIDE SEQUENCE [LARGE SCALE GENOMIC DNA]</scope>
    <source>
        <strain evidence="9">EGGRZ-B1_66</strain>
        <tissue evidence="9">Body</tissue>
    </source>
</reference>
<feature type="region of interest" description="Disordered" evidence="7">
    <location>
        <begin position="233"/>
        <end position="299"/>
    </location>
</feature>
<feature type="compositionally biased region" description="Low complexity" evidence="7">
    <location>
        <begin position="244"/>
        <end position="255"/>
    </location>
</feature>
<accession>A0ABD2QM34</accession>
<feature type="compositionally biased region" description="Polar residues" evidence="7">
    <location>
        <begin position="288"/>
        <end position="299"/>
    </location>
</feature>
<dbReference type="PRINTS" id="PR00024">
    <property type="entry name" value="HOMEOBOX"/>
</dbReference>
<keyword evidence="4 5" id="KW-0539">Nucleus</keyword>
<feature type="domain" description="Homeobox" evidence="8">
    <location>
        <begin position="177"/>
        <end position="237"/>
    </location>
</feature>
<keyword evidence="2 5" id="KW-0238">DNA-binding</keyword>
<evidence type="ECO:0000256" key="7">
    <source>
        <dbReference type="SAM" id="MobiDB-lite"/>
    </source>
</evidence>
<dbReference type="CDD" id="cd00086">
    <property type="entry name" value="homeodomain"/>
    <property type="match status" value="1"/>
</dbReference>
<dbReference type="Proteomes" id="UP001626550">
    <property type="component" value="Unassembled WGS sequence"/>
</dbReference>
<evidence type="ECO:0000259" key="8">
    <source>
        <dbReference type="PROSITE" id="PS50071"/>
    </source>
</evidence>
<dbReference type="PROSITE" id="PS50071">
    <property type="entry name" value="HOMEOBOX_2"/>
    <property type="match status" value="1"/>
</dbReference>
<gene>
    <name evidence="9" type="primary">NKX1-2</name>
    <name evidence="9" type="ORF">Ciccas_000726</name>
</gene>
<dbReference type="InterPro" id="IPR009057">
    <property type="entry name" value="Homeodomain-like_sf"/>
</dbReference>
<keyword evidence="3 5" id="KW-0371">Homeobox</keyword>
<evidence type="ECO:0000313" key="9">
    <source>
        <dbReference type="EMBL" id="KAL3320594.1"/>
    </source>
</evidence>
<dbReference type="PROSITE" id="PS00027">
    <property type="entry name" value="HOMEOBOX_1"/>
    <property type="match status" value="1"/>
</dbReference>
<protein>
    <submittedName>
        <fullName evidence="9">Homeobox</fullName>
    </submittedName>
</protein>
<evidence type="ECO:0000256" key="4">
    <source>
        <dbReference type="ARBA" id="ARBA00023242"/>
    </source>
</evidence>
<dbReference type="PANTHER" id="PTHR24340:SF37">
    <property type="entry name" value="HOMEOBOX PROTEIN SLOU"/>
    <property type="match status" value="1"/>
</dbReference>
<dbReference type="InterPro" id="IPR020479">
    <property type="entry name" value="HD_metazoa"/>
</dbReference>
<dbReference type="InterPro" id="IPR050394">
    <property type="entry name" value="Homeobox_NK-like"/>
</dbReference>